<evidence type="ECO:0000313" key="1">
    <source>
        <dbReference type="EMBL" id="KAJ3640321.1"/>
    </source>
</evidence>
<proteinExistence type="predicted"/>
<dbReference type="InterPro" id="IPR036361">
    <property type="entry name" value="SAP_dom_sf"/>
</dbReference>
<evidence type="ECO:0008006" key="3">
    <source>
        <dbReference type="Google" id="ProtNLM"/>
    </source>
</evidence>
<dbReference type="EMBL" id="JALNTZ010000010">
    <property type="protein sequence ID" value="KAJ3640321.1"/>
    <property type="molecule type" value="Genomic_DNA"/>
</dbReference>
<reference evidence="1" key="1">
    <citation type="journal article" date="2023" name="G3 (Bethesda)">
        <title>Whole genome assemblies of Zophobas morio and Tenebrio molitor.</title>
        <authorList>
            <person name="Kaur S."/>
            <person name="Stinson S.A."/>
            <person name="diCenzo G.C."/>
        </authorList>
    </citation>
    <scope>NUCLEOTIDE SEQUENCE</scope>
    <source>
        <strain evidence="1">QUZm001</strain>
    </source>
</reference>
<gene>
    <name evidence="1" type="ORF">Zmor_003628</name>
</gene>
<organism evidence="1 2">
    <name type="scientific">Zophobas morio</name>
    <dbReference type="NCBI Taxonomy" id="2755281"/>
    <lineage>
        <taxon>Eukaryota</taxon>
        <taxon>Metazoa</taxon>
        <taxon>Ecdysozoa</taxon>
        <taxon>Arthropoda</taxon>
        <taxon>Hexapoda</taxon>
        <taxon>Insecta</taxon>
        <taxon>Pterygota</taxon>
        <taxon>Neoptera</taxon>
        <taxon>Endopterygota</taxon>
        <taxon>Coleoptera</taxon>
        <taxon>Polyphaga</taxon>
        <taxon>Cucujiformia</taxon>
        <taxon>Tenebrionidae</taxon>
        <taxon>Zophobas</taxon>
    </lineage>
</organism>
<dbReference type="Gene3D" id="1.10.720.30">
    <property type="entry name" value="SAP domain"/>
    <property type="match status" value="1"/>
</dbReference>
<dbReference type="Proteomes" id="UP001168821">
    <property type="component" value="Unassembled WGS sequence"/>
</dbReference>
<evidence type="ECO:0000313" key="2">
    <source>
        <dbReference type="Proteomes" id="UP001168821"/>
    </source>
</evidence>
<comment type="caution">
    <text evidence="1">The sequence shown here is derived from an EMBL/GenBank/DDBJ whole genome shotgun (WGS) entry which is preliminary data.</text>
</comment>
<sequence>MGKEDQGRPHPAPLATWVHQLQRHELEEALGEIGIDATGSVDTLRRRLKNFHLRRQAEIDTEISLEECATSLPTVTDEVVDTVVVSNPNASIPTSTIGYVVANSASAISLTWSIALTRPAVPTPVISRPVMPAAFPWAAPSSATGAVPQVQSPAALSR</sequence>
<keyword evidence="2" id="KW-1185">Reference proteome</keyword>
<name>A0AA38HML5_9CUCU</name>
<dbReference type="AlphaFoldDB" id="A0AA38HML5"/>
<accession>A0AA38HML5</accession>
<protein>
    <recommendedName>
        <fullName evidence="3">SAP domain-containing protein</fullName>
    </recommendedName>
</protein>